<feature type="transmembrane region" description="Helical" evidence="6">
    <location>
        <begin position="423"/>
        <end position="448"/>
    </location>
</feature>
<feature type="transmembrane region" description="Helical" evidence="6">
    <location>
        <begin position="221"/>
        <end position="240"/>
    </location>
</feature>
<evidence type="ECO:0000256" key="3">
    <source>
        <dbReference type="ARBA" id="ARBA00022692"/>
    </source>
</evidence>
<dbReference type="GO" id="GO:0005886">
    <property type="term" value="C:plasma membrane"/>
    <property type="evidence" value="ECO:0007669"/>
    <property type="project" value="UniProtKB-SubCell"/>
</dbReference>
<feature type="transmembrane region" description="Helical" evidence="6">
    <location>
        <begin position="367"/>
        <end position="386"/>
    </location>
</feature>
<dbReference type="InterPro" id="IPR036259">
    <property type="entry name" value="MFS_trans_sf"/>
</dbReference>
<dbReference type="InterPro" id="IPR005829">
    <property type="entry name" value="Sugar_transporter_CS"/>
</dbReference>
<dbReference type="PROSITE" id="PS00217">
    <property type="entry name" value="SUGAR_TRANSPORT_2"/>
    <property type="match status" value="1"/>
</dbReference>
<sequence length="532" mass="56412">MSRLGGSAGAAEALFQHVDEGSRPVKLFLRGFERCAASRAGTSHQREGARVSTHTAAERPPVLIRSAQDVTDLVNSGAARGSHAKMIVLLALGGIFLDAYDLTSLAYGITDIKQQFGLTSVGAGAVTASISVGAILGAWFGGVLVDRLGRYRVFMADMLFFVVSALGCALAPNAEVLIFFRFLMGFGVGMDIPVAMAFLAEFSRLRGKGSKGSRTASWSTAWYVATSGCYAVIMALYFLLPEAHHGLLWRFTVGFGAVPALVILLVRNKYMNESPSWAADNGDLQRAAEILTRSYGVNATVAEDAQVPAKPQRKGLPEVKRLFERRYRARTFQALTIGLAQTFGYNAVAYGLPVIIASILAQGALNTISASLVLNLVFAVTGGVLGIRLAHRAGAWKLTFIGFAVQLASLVVLALIGKPDGTAYVLFAIAALGAFMFAQASGPGAHFMSFASLSYPTSMRGTGLGFNQGTLRVGSTLALFFFPVLSTALGSGVFWVIALAPVMGLVALLAKRWEPVGYDADAREADAVRETV</sequence>
<evidence type="ECO:0000313" key="9">
    <source>
        <dbReference type="Proteomes" id="UP000274515"/>
    </source>
</evidence>
<evidence type="ECO:0000256" key="1">
    <source>
        <dbReference type="ARBA" id="ARBA00004651"/>
    </source>
</evidence>
<accession>A0A426JPB0</accession>
<keyword evidence="2" id="KW-0813">Transport</keyword>
<organism evidence="8 9">
    <name type="scientific">Saccharopolyspora rhizosphaerae</name>
    <dbReference type="NCBI Taxonomy" id="2492662"/>
    <lineage>
        <taxon>Bacteria</taxon>
        <taxon>Bacillati</taxon>
        <taxon>Actinomycetota</taxon>
        <taxon>Actinomycetes</taxon>
        <taxon>Pseudonocardiales</taxon>
        <taxon>Pseudonocardiaceae</taxon>
        <taxon>Saccharopolyspora</taxon>
    </lineage>
</organism>
<name>A0A426JPB0_9PSEU</name>
<feature type="transmembrane region" description="Helical" evidence="6">
    <location>
        <begin position="153"/>
        <end position="172"/>
    </location>
</feature>
<dbReference type="GO" id="GO:0022857">
    <property type="term" value="F:transmembrane transporter activity"/>
    <property type="evidence" value="ECO:0007669"/>
    <property type="project" value="InterPro"/>
</dbReference>
<dbReference type="Gene3D" id="1.20.1250.20">
    <property type="entry name" value="MFS general substrate transporter like domains"/>
    <property type="match status" value="1"/>
</dbReference>
<keyword evidence="4 6" id="KW-1133">Transmembrane helix</keyword>
<dbReference type="Proteomes" id="UP000274515">
    <property type="component" value="Unassembled WGS sequence"/>
</dbReference>
<keyword evidence="3 6" id="KW-0812">Transmembrane</keyword>
<proteinExistence type="predicted"/>
<evidence type="ECO:0000256" key="4">
    <source>
        <dbReference type="ARBA" id="ARBA00022989"/>
    </source>
</evidence>
<reference evidence="8 9" key="1">
    <citation type="submission" date="2018-11" db="EMBL/GenBank/DDBJ databases">
        <title>Saccharopolyspora rhizosphaerae sp. nov., an actinomycete isolated from rhizosphere soil in Thailand.</title>
        <authorList>
            <person name="Intra B."/>
            <person name="Euanorasetr J."/>
            <person name="Take A."/>
            <person name="Inahashi Y."/>
            <person name="Mori M."/>
            <person name="Panbangred W."/>
            <person name="Matsumoto A."/>
        </authorList>
    </citation>
    <scope>NUCLEOTIDE SEQUENCE [LARGE SCALE GENOMIC DNA]</scope>
    <source>
        <strain evidence="8 9">H219</strain>
    </source>
</reference>
<dbReference type="EMBL" id="RSAA01000017">
    <property type="protein sequence ID" value="RRO14880.1"/>
    <property type="molecule type" value="Genomic_DNA"/>
</dbReference>
<feature type="domain" description="Major facilitator superfamily (MFS) profile" evidence="7">
    <location>
        <begin position="87"/>
        <end position="516"/>
    </location>
</feature>
<evidence type="ECO:0000259" key="7">
    <source>
        <dbReference type="PROSITE" id="PS50850"/>
    </source>
</evidence>
<dbReference type="PANTHER" id="PTHR23511">
    <property type="entry name" value="SYNAPTIC VESICLE GLYCOPROTEIN 2"/>
    <property type="match status" value="1"/>
</dbReference>
<evidence type="ECO:0000313" key="8">
    <source>
        <dbReference type="EMBL" id="RRO14880.1"/>
    </source>
</evidence>
<comment type="subcellular location">
    <subcellularLocation>
        <location evidence="1">Cell membrane</location>
        <topology evidence="1">Multi-pass membrane protein</topology>
    </subcellularLocation>
</comment>
<feature type="transmembrane region" description="Helical" evidence="6">
    <location>
        <begin position="246"/>
        <end position="266"/>
    </location>
</feature>
<evidence type="ECO:0000256" key="6">
    <source>
        <dbReference type="SAM" id="Phobius"/>
    </source>
</evidence>
<dbReference type="SUPFAM" id="SSF103473">
    <property type="entry name" value="MFS general substrate transporter"/>
    <property type="match status" value="1"/>
</dbReference>
<feature type="transmembrane region" description="Helical" evidence="6">
    <location>
        <begin position="87"/>
        <end position="109"/>
    </location>
</feature>
<feature type="transmembrane region" description="Helical" evidence="6">
    <location>
        <begin position="121"/>
        <end position="141"/>
    </location>
</feature>
<protein>
    <submittedName>
        <fullName evidence="8">MFS transporter</fullName>
    </submittedName>
</protein>
<dbReference type="PROSITE" id="PS50850">
    <property type="entry name" value="MFS"/>
    <property type="match status" value="1"/>
</dbReference>
<evidence type="ECO:0000256" key="2">
    <source>
        <dbReference type="ARBA" id="ARBA00022448"/>
    </source>
</evidence>
<dbReference type="AlphaFoldDB" id="A0A426JPB0"/>
<comment type="caution">
    <text evidence="8">The sequence shown here is derived from an EMBL/GenBank/DDBJ whole genome shotgun (WGS) entry which is preliminary data.</text>
</comment>
<feature type="transmembrane region" description="Helical" evidence="6">
    <location>
        <begin position="492"/>
        <end position="510"/>
    </location>
</feature>
<dbReference type="Pfam" id="PF00083">
    <property type="entry name" value="Sugar_tr"/>
    <property type="match status" value="1"/>
</dbReference>
<dbReference type="InterPro" id="IPR020846">
    <property type="entry name" value="MFS_dom"/>
</dbReference>
<dbReference type="OrthoDB" id="9787026at2"/>
<keyword evidence="5 6" id="KW-0472">Membrane</keyword>
<feature type="transmembrane region" description="Helical" evidence="6">
    <location>
        <begin position="334"/>
        <end position="361"/>
    </location>
</feature>
<gene>
    <name evidence="8" type="ORF">EIL87_19365</name>
</gene>
<evidence type="ECO:0000256" key="5">
    <source>
        <dbReference type="ARBA" id="ARBA00023136"/>
    </source>
</evidence>
<dbReference type="PANTHER" id="PTHR23511:SF34">
    <property type="entry name" value="SYNAPTIC VESICLE GLYCOPROTEIN 2"/>
    <property type="match status" value="1"/>
</dbReference>
<keyword evidence="9" id="KW-1185">Reference proteome</keyword>
<dbReference type="CDD" id="cd17316">
    <property type="entry name" value="MFS_SV2_like"/>
    <property type="match status" value="1"/>
</dbReference>
<feature type="transmembrane region" description="Helical" evidence="6">
    <location>
        <begin position="398"/>
        <end position="417"/>
    </location>
</feature>
<dbReference type="InterPro" id="IPR005828">
    <property type="entry name" value="MFS_sugar_transport-like"/>
</dbReference>